<gene>
    <name evidence="6" type="ORF">ENP13_07880</name>
</gene>
<evidence type="ECO:0000256" key="2">
    <source>
        <dbReference type="ARBA" id="ARBA00022989"/>
    </source>
</evidence>
<dbReference type="Gene3D" id="1.20.1250.20">
    <property type="entry name" value="MFS general substrate transporter like domains"/>
    <property type="match status" value="2"/>
</dbReference>
<name>A0A7C2WJW7_9BACT</name>
<dbReference type="PANTHER" id="PTHR23518">
    <property type="entry name" value="C-METHYLTRANSFERASE"/>
    <property type="match status" value="1"/>
</dbReference>
<feature type="transmembrane region" description="Helical" evidence="4">
    <location>
        <begin position="229"/>
        <end position="250"/>
    </location>
</feature>
<comment type="caution">
    <text evidence="6">The sequence shown here is derived from an EMBL/GenBank/DDBJ whole genome shotgun (WGS) entry which is preliminary data.</text>
</comment>
<accession>A0A7C2WJW7</accession>
<feature type="transmembrane region" description="Helical" evidence="4">
    <location>
        <begin position="262"/>
        <end position="281"/>
    </location>
</feature>
<dbReference type="EMBL" id="DSID01000595">
    <property type="protein sequence ID" value="HEX71144.1"/>
    <property type="molecule type" value="Genomic_DNA"/>
</dbReference>
<dbReference type="CDD" id="cd17370">
    <property type="entry name" value="MFS_MJ1317_like"/>
    <property type="match status" value="1"/>
</dbReference>
<feature type="transmembrane region" description="Helical" evidence="4">
    <location>
        <begin position="325"/>
        <end position="347"/>
    </location>
</feature>
<feature type="transmembrane region" description="Helical" evidence="4">
    <location>
        <begin position="392"/>
        <end position="410"/>
    </location>
</feature>
<keyword evidence="3 4" id="KW-0472">Membrane</keyword>
<protein>
    <submittedName>
        <fullName evidence="6">MFS transporter</fullName>
    </submittedName>
</protein>
<feature type="transmembrane region" description="Helical" evidence="4">
    <location>
        <begin position="301"/>
        <end position="319"/>
    </location>
</feature>
<proteinExistence type="predicted"/>
<evidence type="ECO:0000313" key="6">
    <source>
        <dbReference type="EMBL" id="HEX71144.1"/>
    </source>
</evidence>
<feature type="transmembrane region" description="Helical" evidence="4">
    <location>
        <begin position="359"/>
        <end position="386"/>
    </location>
</feature>
<dbReference type="PANTHER" id="PTHR23518:SF2">
    <property type="entry name" value="MAJOR FACILITATOR SUPERFAMILY TRANSPORTER"/>
    <property type="match status" value="1"/>
</dbReference>
<dbReference type="GO" id="GO:0022857">
    <property type="term" value="F:transmembrane transporter activity"/>
    <property type="evidence" value="ECO:0007669"/>
    <property type="project" value="InterPro"/>
</dbReference>
<feature type="domain" description="Major facilitator superfamily (MFS) profile" evidence="5">
    <location>
        <begin position="32"/>
        <end position="414"/>
    </location>
</feature>
<evidence type="ECO:0000256" key="1">
    <source>
        <dbReference type="ARBA" id="ARBA00022692"/>
    </source>
</evidence>
<evidence type="ECO:0000256" key="4">
    <source>
        <dbReference type="SAM" id="Phobius"/>
    </source>
</evidence>
<dbReference type="AlphaFoldDB" id="A0A7C2WJW7"/>
<dbReference type="InterPro" id="IPR011701">
    <property type="entry name" value="MFS"/>
</dbReference>
<keyword evidence="1 4" id="KW-0812">Transmembrane</keyword>
<reference evidence="6" key="1">
    <citation type="journal article" date="2020" name="mSystems">
        <title>Genome- and Community-Level Interaction Insights into Carbon Utilization and Element Cycling Functions of Hydrothermarchaeota in Hydrothermal Sediment.</title>
        <authorList>
            <person name="Zhou Z."/>
            <person name="Liu Y."/>
            <person name="Xu W."/>
            <person name="Pan J."/>
            <person name="Luo Z.H."/>
            <person name="Li M."/>
        </authorList>
    </citation>
    <scope>NUCLEOTIDE SEQUENCE [LARGE SCALE GENOMIC DNA]</scope>
    <source>
        <strain evidence="6">SpSt-192</strain>
    </source>
</reference>
<dbReference type="InterPro" id="IPR020846">
    <property type="entry name" value="MFS_dom"/>
</dbReference>
<dbReference type="InterPro" id="IPR036259">
    <property type="entry name" value="MFS_trans_sf"/>
</dbReference>
<dbReference type="PROSITE" id="PS50850">
    <property type="entry name" value="MFS"/>
    <property type="match status" value="1"/>
</dbReference>
<feature type="transmembrane region" description="Helical" evidence="4">
    <location>
        <begin position="189"/>
        <end position="208"/>
    </location>
</feature>
<sequence length="419" mass="43427">MPDHDDSSGRPVNVSPAISPRRERGSAWLNRNVVGMGLTSFLSDCGHEMATAILPAFLASIGAGPAVLGLIEGIADAVSSFVKVWAGHASDRWGHRKAIAVMGYALTGVSKASFALATTWHLVLLGRVVGWFGRGIRGPVRDAMLDGSVQPAARGRAFGFHRASDTAGAVAGPVLALLALRLIGMRAIFVLTLIPGLLSALAFAVLVHDPSPQRRGHPLLISLQSLPAAFRRFLVAVGLFGIADCAPTLLVLRAQRDLEPAYGLAVAASTGVALYLLRNVLYASASYPIGMLSDRIDRRALLAAGYGLAALTFAGFAWLRLTIPIAAVLFALAGIFIAAEDTLEGTLAADLLHEDGRGLGFGILATVNGVGDLVSSAAVGALWSVFGAAVGFTYAAAVSLLGACALLLLLPSRRPATEG</sequence>
<dbReference type="SUPFAM" id="SSF103473">
    <property type="entry name" value="MFS general substrate transporter"/>
    <property type="match status" value="1"/>
</dbReference>
<evidence type="ECO:0000256" key="3">
    <source>
        <dbReference type="ARBA" id="ARBA00023136"/>
    </source>
</evidence>
<evidence type="ECO:0000259" key="5">
    <source>
        <dbReference type="PROSITE" id="PS50850"/>
    </source>
</evidence>
<dbReference type="Pfam" id="PF07690">
    <property type="entry name" value="MFS_1"/>
    <property type="match status" value="2"/>
</dbReference>
<organism evidence="6">
    <name type="scientific">Thermorudis sp</name>
    <dbReference type="NCBI Taxonomy" id="1969470"/>
    <lineage>
        <taxon>Bacteria</taxon>
        <taxon>Pseudomonadati</taxon>
        <taxon>Thermomicrobiota</taxon>
        <taxon>Thermomicrobia</taxon>
        <taxon>Thermomicrobia incertae sedis</taxon>
        <taxon>Thermorudis</taxon>
    </lineage>
</organism>
<keyword evidence="2 4" id="KW-1133">Transmembrane helix</keyword>